<dbReference type="PANTHER" id="PTHR35362:SF1">
    <property type="entry name" value="SKICH DOMAIN-CONTAINING PROTEIN"/>
    <property type="match status" value="1"/>
</dbReference>
<reference evidence="3" key="1">
    <citation type="submission" date="2018-12" db="EMBL/GenBank/DDBJ databases">
        <title>Tengunoibacter tsumagoiensis gen. nov., sp. nov., Dictyobacter kobayashii sp. nov., D. alpinus sp. nov., and D. joshuensis sp. nov. and description of Dictyobacteraceae fam. nov. within the order Ktedonobacterales isolated from Tengu-no-mugimeshi.</title>
        <authorList>
            <person name="Wang C.M."/>
            <person name="Zheng Y."/>
            <person name="Sakai Y."/>
            <person name="Toyoda A."/>
            <person name="Minakuchi Y."/>
            <person name="Abe K."/>
            <person name="Yokota A."/>
            <person name="Yabe S."/>
        </authorList>
    </citation>
    <scope>NUCLEOTIDE SEQUENCE [LARGE SCALE GENOMIC DNA]</scope>
    <source>
        <strain evidence="3">Uno3</strain>
    </source>
</reference>
<dbReference type="Pfam" id="PF26607">
    <property type="entry name" value="DUF8189"/>
    <property type="match status" value="1"/>
</dbReference>
<dbReference type="PANTHER" id="PTHR35362">
    <property type="entry name" value="ANK_REP_REGION DOMAIN-CONTAINING PROTEIN"/>
    <property type="match status" value="1"/>
</dbReference>
<accession>A0A402A3Z0</accession>
<organism evidence="2 3">
    <name type="scientific">Tengunoibacter tsumagoiensis</name>
    <dbReference type="NCBI Taxonomy" id="2014871"/>
    <lineage>
        <taxon>Bacteria</taxon>
        <taxon>Bacillati</taxon>
        <taxon>Chloroflexota</taxon>
        <taxon>Ktedonobacteria</taxon>
        <taxon>Ktedonobacterales</taxon>
        <taxon>Dictyobacteraceae</taxon>
        <taxon>Tengunoibacter</taxon>
    </lineage>
</organism>
<sequence>MNFRSGPVLISHSDELMTLFVVTTSGSLWQICSTGVDTIWHEHGQPQDTEGSGELAARPAIAAHSDGRIELCAITHDGQQLWQRSQRGGREDWSPWLRLQLPSPTLRLNKIPALAISTSGQLELFVIAADGNLYHCSQDPLTTIWSEWHCFGHPANGSLANIPTLAFNSVGCLELFAVGEDGDLYHLQQTTPQGPWSTWRSHGHPPTGPLLTPLTDNLQPTLHMNAQGQLTLFIADGDLHQLSQQSPSGEWSEWQEHGHPQNALVFNNAQIVCNSSGALEVFVLGTNFRLYHVWQTRPQATWSDWTCHGQPAGTTLEGTLAVTASTNGTLTVFAVGENVRQQQSDLYLMTQSSLSGPWSSWISLSTPVHQTS</sequence>
<gene>
    <name evidence="2" type="ORF">KTT_35800</name>
</gene>
<protein>
    <recommendedName>
        <fullName evidence="1">PLL-like beta propeller domain-containing protein</fullName>
    </recommendedName>
</protein>
<proteinExistence type="predicted"/>
<dbReference type="AlphaFoldDB" id="A0A402A3Z0"/>
<evidence type="ECO:0000313" key="3">
    <source>
        <dbReference type="Proteomes" id="UP000287352"/>
    </source>
</evidence>
<keyword evidence="3" id="KW-1185">Reference proteome</keyword>
<dbReference type="SUPFAM" id="SSF89372">
    <property type="entry name" value="Fucose-specific lectin"/>
    <property type="match status" value="2"/>
</dbReference>
<feature type="domain" description="PLL-like beta propeller" evidence="1">
    <location>
        <begin position="110"/>
        <end position="367"/>
    </location>
</feature>
<dbReference type="CDD" id="cd22954">
    <property type="entry name" value="PLL_lectin"/>
    <property type="match status" value="1"/>
</dbReference>
<name>A0A402A3Z0_9CHLR</name>
<dbReference type="OrthoDB" id="147607at2"/>
<dbReference type="EMBL" id="BIFR01000001">
    <property type="protein sequence ID" value="GCE13721.1"/>
    <property type="molecule type" value="Genomic_DNA"/>
</dbReference>
<dbReference type="Gene3D" id="2.120.10.70">
    <property type="entry name" value="Fucose-specific lectin"/>
    <property type="match status" value="2"/>
</dbReference>
<evidence type="ECO:0000313" key="2">
    <source>
        <dbReference type="EMBL" id="GCE13721.1"/>
    </source>
</evidence>
<dbReference type="RefSeq" id="WP_126581224.1">
    <property type="nucleotide sequence ID" value="NZ_BIFR01000001.1"/>
</dbReference>
<comment type="caution">
    <text evidence="2">The sequence shown here is derived from an EMBL/GenBank/DDBJ whole genome shotgun (WGS) entry which is preliminary data.</text>
</comment>
<dbReference type="Proteomes" id="UP000287352">
    <property type="component" value="Unassembled WGS sequence"/>
</dbReference>
<dbReference type="InterPro" id="IPR058502">
    <property type="entry name" value="PLL-like_beta-prop"/>
</dbReference>
<evidence type="ECO:0000259" key="1">
    <source>
        <dbReference type="Pfam" id="PF26607"/>
    </source>
</evidence>